<comment type="caution">
    <text evidence="1">The sequence shown here is derived from an EMBL/GenBank/DDBJ whole genome shotgun (WGS) entry which is preliminary data.</text>
</comment>
<dbReference type="AlphaFoldDB" id="W1YBD9"/>
<feature type="non-terminal residue" evidence="1">
    <location>
        <position position="38"/>
    </location>
</feature>
<organism evidence="1">
    <name type="scientific">human gut metagenome</name>
    <dbReference type="NCBI Taxonomy" id="408170"/>
    <lineage>
        <taxon>unclassified sequences</taxon>
        <taxon>metagenomes</taxon>
        <taxon>organismal metagenomes</taxon>
    </lineage>
</organism>
<protein>
    <submittedName>
        <fullName evidence="1">Uncharacterized protein</fullName>
    </submittedName>
</protein>
<evidence type="ECO:0000313" key="1">
    <source>
        <dbReference type="EMBL" id="ETJ39863.1"/>
    </source>
</evidence>
<reference evidence="1" key="1">
    <citation type="submission" date="2013-12" db="EMBL/GenBank/DDBJ databases">
        <title>A Varibaculum cambriense genome reconstructed from a premature infant gut community with otherwise low bacterial novelty that shifts toward anaerobic metabolism during the third week of life.</title>
        <authorList>
            <person name="Brown C.T."/>
            <person name="Sharon I."/>
            <person name="Thomas B.C."/>
            <person name="Castelle C.J."/>
            <person name="Morowitz M.J."/>
            <person name="Banfield J.F."/>
        </authorList>
    </citation>
    <scope>NUCLEOTIDE SEQUENCE</scope>
</reference>
<proteinExistence type="predicted"/>
<accession>W1YBD9</accession>
<dbReference type="EMBL" id="AZMM01006251">
    <property type="protein sequence ID" value="ETJ39863.1"/>
    <property type="molecule type" value="Genomic_DNA"/>
</dbReference>
<sequence>MTKLPLLACAFIMSTILSPIGAIDVNIPGADSKIPKDA</sequence>
<name>W1YBD9_9ZZZZ</name>
<gene>
    <name evidence="1" type="ORF">Q604_UNBC06251G0001</name>
</gene>